<dbReference type="OrthoDB" id="8194491at2759"/>
<dbReference type="EMBL" id="WIXP02000006">
    <property type="protein sequence ID" value="KAF6208869.1"/>
    <property type="molecule type" value="Genomic_DNA"/>
</dbReference>
<dbReference type="InterPro" id="IPR012464">
    <property type="entry name" value="DUF1676"/>
</dbReference>
<keyword evidence="1" id="KW-1133">Transmembrane helix</keyword>
<dbReference type="PANTHER" id="PTHR21879">
    <property type="entry name" value="FI03362P-RELATED-RELATED"/>
    <property type="match status" value="1"/>
</dbReference>
<evidence type="ECO:0000313" key="4">
    <source>
        <dbReference type="Proteomes" id="UP000466442"/>
    </source>
</evidence>
<proteinExistence type="predicted"/>
<feature type="chain" id="PRO_5035881533" evidence="2">
    <location>
        <begin position="21"/>
        <end position="228"/>
    </location>
</feature>
<accession>A0A8S9XJV4</accession>
<evidence type="ECO:0000313" key="3">
    <source>
        <dbReference type="EMBL" id="KAF6208869.1"/>
    </source>
</evidence>
<dbReference type="GO" id="GO:0016020">
    <property type="term" value="C:membrane"/>
    <property type="evidence" value="ECO:0007669"/>
    <property type="project" value="TreeGrafter"/>
</dbReference>
<gene>
    <name evidence="3" type="ORF">GE061_014611</name>
</gene>
<name>A0A8S9XJV4_APOLU</name>
<evidence type="ECO:0000256" key="2">
    <source>
        <dbReference type="SAM" id="SignalP"/>
    </source>
</evidence>
<feature type="transmembrane region" description="Helical" evidence="1">
    <location>
        <begin position="134"/>
        <end position="154"/>
    </location>
</feature>
<keyword evidence="1" id="KW-0472">Membrane</keyword>
<dbReference type="AlphaFoldDB" id="A0A8S9XJV4"/>
<protein>
    <submittedName>
        <fullName evidence="3">Uncharacterized protein</fullName>
    </submittedName>
</protein>
<sequence length="228" mass="24665">MLRAVTSLALGLMLIAFCKSENHTSTSPSAMSLLYKTIVSCADGNTFSCLRKRTVLLLDRASNLDKLSLWGDTLVLVKSSPENTTNEDYGTDRSIVESFTNFLDSHRVQLRLPRLSYFLPLSEVTGRGKKNKGYGLLAMTITGAMLAMGMAGLAAMAGKALAASMAALMMAAMAALKKGGGGGGHGGHSSYEVISIPSHHHHRSFLEEQQMNSPYRYDTESHVHHDSR</sequence>
<dbReference type="Proteomes" id="UP000466442">
    <property type="component" value="Unassembled WGS sequence"/>
</dbReference>
<keyword evidence="4" id="KW-1185">Reference proteome</keyword>
<comment type="caution">
    <text evidence="3">The sequence shown here is derived from an EMBL/GenBank/DDBJ whole genome shotgun (WGS) entry which is preliminary data.</text>
</comment>
<evidence type="ECO:0000256" key="1">
    <source>
        <dbReference type="SAM" id="Phobius"/>
    </source>
</evidence>
<feature type="signal peptide" evidence="2">
    <location>
        <begin position="1"/>
        <end position="20"/>
    </location>
</feature>
<dbReference type="Pfam" id="PF07898">
    <property type="entry name" value="DUF1676"/>
    <property type="match status" value="1"/>
</dbReference>
<keyword evidence="1" id="KW-0812">Transmembrane</keyword>
<organism evidence="3 4">
    <name type="scientific">Apolygus lucorum</name>
    <name type="common">Small green plant bug</name>
    <name type="synonym">Lygocoris lucorum</name>
    <dbReference type="NCBI Taxonomy" id="248454"/>
    <lineage>
        <taxon>Eukaryota</taxon>
        <taxon>Metazoa</taxon>
        <taxon>Ecdysozoa</taxon>
        <taxon>Arthropoda</taxon>
        <taxon>Hexapoda</taxon>
        <taxon>Insecta</taxon>
        <taxon>Pterygota</taxon>
        <taxon>Neoptera</taxon>
        <taxon>Paraneoptera</taxon>
        <taxon>Hemiptera</taxon>
        <taxon>Heteroptera</taxon>
        <taxon>Panheteroptera</taxon>
        <taxon>Cimicomorpha</taxon>
        <taxon>Miridae</taxon>
        <taxon>Mirini</taxon>
        <taxon>Apolygus</taxon>
    </lineage>
</organism>
<reference evidence="3" key="1">
    <citation type="journal article" date="2021" name="Mol. Ecol. Resour.">
        <title>Apolygus lucorum genome provides insights into omnivorousness and mesophyll feeding.</title>
        <authorList>
            <person name="Liu Y."/>
            <person name="Liu H."/>
            <person name="Wang H."/>
            <person name="Huang T."/>
            <person name="Liu B."/>
            <person name="Yang B."/>
            <person name="Yin L."/>
            <person name="Li B."/>
            <person name="Zhang Y."/>
            <person name="Zhang S."/>
            <person name="Jiang F."/>
            <person name="Zhang X."/>
            <person name="Ren Y."/>
            <person name="Wang B."/>
            <person name="Wang S."/>
            <person name="Lu Y."/>
            <person name="Wu K."/>
            <person name="Fan W."/>
            <person name="Wang G."/>
        </authorList>
    </citation>
    <scope>NUCLEOTIDE SEQUENCE</scope>
    <source>
        <strain evidence="3">12Hb</strain>
    </source>
</reference>
<keyword evidence="2" id="KW-0732">Signal</keyword>